<proteinExistence type="predicted"/>
<dbReference type="EMBL" id="VOCK01000051">
    <property type="protein sequence ID" value="TWQ49885.1"/>
    <property type="molecule type" value="Genomic_DNA"/>
</dbReference>
<organism evidence="1 2">
    <name type="scientific">Xanthomonas vasicola</name>
    <dbReference type="NCBI Taxonomy" id="56459"/>
    <lineage>
        <taxon>Bacteria</taxon>
        <taxon>Pseudomonadati</taxon>
        <taxon>Pseudomonadota</taxon>
        <taxon>Gammaproteobacteria</taxon>
        <taxon>Lysobacterales</taxon>
        <taxon>Lysobacteraceae</taxon>
        <taxon>Xanthomonas</taxon>
    </lineage>
</organism>
<dbReference type="Proteomes" id="UP000320455">
    <property type="component" value="Unassembled WGS sequence"/>
</dbReference>
<evidence type="ECO:0000313" key="1">
    <source>
        <dbReference type="EMBL" id="TWQ49885.1"/>
    </source>
</evidence>
<dbReference type="AlphaFoldDB" id="A0ABD7S5A0"/>
<gene>
    <name evidence="1" type="ORF">FQK01_20370</name>
</gene>
<protein>
    <submittedName>
        <fullName evidence="1">Uncharacterized protein</fullName>
    </submittedName>
</protein>
<evidence type="ECO:0000313" key="2">
    <source>
        <dbReference type="Proteomes" id="UP000320455"/>
    </source>
</evidence>
<reference evidence="2" key="1">
    <citation type="journal article" date="2020" name="Phytopathology">
        <title>Genomic acquisitions in emerging populations of Xanthomonas vasicola pv. vasculorum infecting corn in the U.S. and Argentina.</title>
        <authorList>
            <person name="Perez-Quintero A.L."/>
        </authorList>
    </citation>
    <scope>NUCLEOTIDE SEQUENCE [LARGE SCALE GENOMIC DNA]</scope>
    <source>
        <strain evidence="2">Xvh-L</strain>
    </source>
</reference>
<comment type="caution">
    <text evidence="1">The sequence shown here is derived from an EMBL/GenBank/DDBJ whole genome shotgun (WGS) entry which is preliminary data.</text>
</comment>
<name>A0ABD7S5A0_XANVA</name>
<keyword evidence="2" id="KW-1185">Reference proteome</keyword>
<sequence length="155" mass="16068">MSASVIKGRIEGIQDNKAIVGWAYSAGLRRSIDVHMYAGGAYGTGTLAAIASANLASEPGVASACSSSGSNYRFSIPITEDLIRSQGGKPFYIHGISPVGRDNSLIDGSGALSIPAMQRNAAFVSQNMPAQLATGRSVTGSVRFTNTGNVTWRQG</sequence>
<dbReference type="RefSeq" id="WP_126922735.1">
    <property type="nucleotide sequence ID" value="NZ_CP034649.1"/>
</dbReference>
<accession>A0ABD7S5A0</accession>